<evidence type="ECO:0000313" key="3">
    <source>
        <dbReference type="Proteomes" id="UP000030466"/>
    </source>
</evidence>
<evidence type="ECO:0000256" key="1">
    <source>
        <dbReference type="SAM" id="Phobius"/>
    </source>
</evidence>
<dbReference type="OrthoDB" id="4775570at2"/>
<dbReference type="RefSeq" id="WP_035928608.1">
    <property type="nucleotide sequence ID" value="NZ_JSUH01000012.1"/>
</dbReference>
<protein>
    <submittedName>
        <fullName evidence="2">Uncharacterized protein</fullName>
    </submittedName>
</protein>
<evidence type="ECO:0000313" key="2">
    <source>
        <dbReference type="EMBL" id="KHD96847.1"/>
    </source>
</evidence>
<dbReference type="AlphaFoldDB" id="A0A0A6YBK2"/>
<gene>
    <name evidence="2" type="ORF">GY22_13485</name>
</gene>
<comment type="caution">
    <text evidence="2">The sequence shown here is derived from an EMBL/GenBank/DDBJ whole genome shotgun (WGS) entry which is preliminary data.</text>
</comment>
<proteinExistence type="predicted"/>
<sequence>MDADQWSAQDRGWASRYRTVMTGKHVPESSLQEREHELLDAVRVAQVSAAELFGDPTALATEDAAELATVEEEVRTSLGAGLRPVLQEIGGRLTGISAVAALLMVLRHGWSIDVDITHVLVAASVLLAFLGWVVLRALFVAGRAGVTISVSVVLGAVVVAGIAFAANLGSGHYAARDVPVVLLASAMLTPGVVLLAVSQRMPQQVLRQEWNDEQWLRRFTSGLRTRLVPSRSVRDHVTEIEQALELSGTSVYAEFGHPLVLARDLAATHRIARTRRWWVLTLAGTLTPLVIAALIVTAHSWGALTIPVALAFVLSAAVVLGTAWGDRPWRARQ</sequence>
<dbReference type="Proteomes" id="UP000030466">
    <property type="component" value="Unassembled WGS sequence"/>
</dbReference>
<feature type="transmembrane region" description="Helical" evidence="1">
    <location>
        <begin position="93"/>
        <end position="110"/>
    </location>
</feature>
<accession>A0A0A6YBK2</accession>
<keyword evidence="3" id="KW-1185">Reference proteome</keyword>
<organism evidence="2 3">
    <name type="scientific">Kocuria rosea subsp. polaris</name>
    <dbReference type="NCBI Taxonomy" id="136273"/>
    <lineage>
        <taxon>Bacteria</taxon>
        <taxon>Bacillati</taxon>
        <taxon>Actinomycetota</taxon>
        <taxon>Actinomycetes</taxon>
        <taxon>Micrococcales</taxon>
        <taxon>Micrococcaceae</taxon>
        <taxon>Kocuria</taxon>
    </lineage>
</organism>
<keyword evidence="1" id="KW-0472">Membrane</keyword>
<feature type="transmembrane region" description="Helical" evidence="1">
    <location>
        <begin position="178"/>
        <end position="197"/>
    </location>
</feature>
<reference evidence="2 3" key="1">
    <citation type="journal article" date="2003" name="Int. J. Syst. Evol. Microbiol.">
        <title>Kocuria polaris sp. nov., an orange-pigmented psychrophilic bacterium isolated from an Antarctic cyanobacterial mat sample.</title>
        <authorList>
            <person name="Reddy G.S."/>
            <person name="Prakash J.S."/>
            <person name="Prabahar V."/>
            <person name="Matsumoto G.I."/>
            <person name="Stackebrandt E."/>
            <person name="Shivaji S."/>
        </authorList>
    </citation>
    <scope>NUCLEOTIDE SEQUENCE [LARGE SCALE GENOMIC DNA]</scope>
    <source>
        <strain evidence="2 3">CMS 76or</strain>
    </source>
</reference>
<feature type="transmembrane region" description="Helical" evidence="1">
    <location>
        <begin position="277"/>
        <end position="298"/>
    </location>
</feature>
<feature type="transmembrane region" description="Helical" evidence="1">
    <location>
        <begin position="304"/>
        <end position="324"/>
    </location>
</feature>
<dbReference type="EMBL" id="JSUH01000012">
    <property type="protein sequence ID" value="KHD96847.1"/>
    <property type="molecule type" value="Genomic_DNA"/>
</dbReference>
<feature type="transmembrane region" description="Helical" evidence="1">
    <location>
        <begin position="116"/>
        <end position="139"/>
    </location>
</feature>
<name>A0A0A6YBK2_KOCRO</name>
<feature type="transmembrane region" description="Helical" evidence="1">
    <location>
        <begin position="146"/>
        <end position="166"/>
    </location>
</feature>
<keyword evidence="1" id="KW-0812">Transmembrane</keyword>
<keyword evidence="1" id="KW-1133">Transmembrane helix</keyword>